<protein>
    <recommendedName>
        <fullName evidence="11">SNARE-complex protein Syntaxin-18 N-terminal domain-containing protein</fullName>
    </recommendedName>
</protein>
<reference evidence="13" key="1">
    <citation type="journal article" date="2014" name="Proc. Natl. Acad. Sci. U.S.A.">
        <title>Extensive sampling of basidiomycete genomes demonstrates inadequacy of the white-rot/brown-rot paradigm for wood decay fungi.</title>
        <authorList>
            <person name="Riley R."/>
            <person name="Salamov A.A."/>
            <person name="Brown D.W."/>
            <person name="Nagy L.G."/>
            <person name="Floudas D."/>
            <person name="Held B.W."/>
            <person name="Levasseur A."/>
            <person name="Lombard V."/>
            <person name="Morin E."/>
            <person name="Otillar R."/>
            <person name="Lindquist E.A."/>
            <person name="Sun H."/>
            <person name="LaButti K.M."/>
            <person name="Schmutz J."/>
            <person name="Jabbour D."/>
            <person name="Luo H."/>
            <person name="Baker S.E."/>
            <person name="Pisabarro A.G."/>
            <person name="Walton J.D."/>
            <person name="Blanchette R.A."/>
            <person name="Henrissat B."/>
            <person name="Martin F."/>
            <person name="Cullen D."/>
            <person name="Hibbett D.S."/>
            <person name="Grigoriev I.V."/>
        </authorList>
    </citation>
    <scope>NUCLEOTIDE SEQUENCE [LARGE SCALE GENOMIC DNA]</scope>
    <source>
        <strain evidence="13">FD-172 SS1</strain>
    </source>
</reference>
<dbReference type="InParanoid" id="A0A067MYE7"/>
<dbReference type="STRING" id="930990.A0A067MYE7"/>
<dbReference type="AlphaFoldDB" id="A0A067MYE7"/>
<dbReference type="GO" id="GO:0015031">
    <property type="term" value="P:protein transport"/>
    <property type="evidence" value="ECO:0007669"/>
    <property type="project" value="UniProtKB-KW"/>
</dbReference>
<sequence>MPSIDITSEFRQRVEDLTQSPSPSARSAKSRARDHNRTRERGKAAEDGFLTEAYSILKHITTLSDLLRGIRRPYLNFDSQAPVHLSTSRAIDLTENSTSWSDVKYLSNEERDQIDLQSRVILTRCADRVKELEESEKLRAETSSSKTSALLRFLPARLTHTESASAADFIAAHRSNITWYLTRRMADVSQFQKEMQEERVKRQLERTRTLASSYTPSDFFPAEYDTPSSSTTIPQGRSVPPPVESYSDLESDDDMELSPSQILQFEEENAAILRSQEDMLQSVQLAEARLLDISALQTQLIAQLAKQTEVVDQLYDEAITSQAEVDKGNVQLKQARERGRESRQWLLLFILGATMALLFLHWYD</sequence>
<dbReference type="Gene3D" id="1.20.5.110">
    <property type="match status" value="1"/>
</dbReference>
<feature type="region of interest" description="Disordered" evidence="9">
    <location>
        <begin position="1"/>
        <end position="44"/>
    </location>
</feature>
<evidence type="ECO:0000259" key="11">
    <source>
        <dbReference type="Pfam" id="PF10496"/>
    </source>
</evidence>
<accession>A0A067MYE7</accession>
<evidence type="ECO:0000313" key="13">
    <source>
        <dbReference type="Proteomes" id="UP000027195"/>
    </source>
</evidence>
<feature type="domain" description="SNARE-complex protein Syntaxin-18 N-terminal" evidence="11">
    <location>
        <begin position="4"/>
        <end position="112"/>
    </location>
</feature>
<keyword evidence="4 10" id="KW-0812">Transmembrane</keyword>
<dbReference type="Proteomes" id="UP000027195">
    <property type="component" value="Unassembled WGS sequence"/>
</dbReference>
<evidence type="ECO:0000256" key="1">
    <source>
        <dbReference type="ARBA" id="ARBA00004211"/>
    </source>
</evidence>
<keyword evidence="5" id="KW-0653">Protein transport</keyword>
<dbReference type="GO" id="GO:0031201">
    <property type="term" value="C:SNARE complex"/>
    <property type="evidence" value="ECO:0007669"/>
    <property type="project" value="TreeGrafter"/>
</dbReference>
<feature type="region of interest" description="Disordered" evidence="9">
    <location>
        <begin position="214"/>
        <end position="254"/>
    </location>
</feature>
<dbReference type="EMBL" id="KL198017">
    <property type="protein sequence ID" value="KDQ20768.1"/>
    <property type="molecule type" value="Genomic_DNA"/>
</dbReference>
<dbReference type="FunFam" id="1.20.5.110:FF:000069">
    <property type="entry name" value="Related to syntaxin 18"/>
    <property type="match status" value="1"/>
</dbReference>
<organism evidence="12 13">
    <name type="scientific">Botryobasidium botryosum (strain FD-172 SS1)</name>
    <dbReference type="NCBI Taxonomy" id="930990"/>
    <lineage>
        <taxon>Eukaryota</taxon>
        <taxon>Fungi</taxon>
        <taxon>Dikarya</taxon>
        <taxon>Basidiomycota</taxon>
        <taxon>Agaricomycotina</taxon>
        <taxon>Agaricomycetes</taxon>
        <taxon>Cantharellales</taxon>
        <taxon>Botryobasidiaceae</taxon>
        <taxon>Botryobasidium</taxon>
    </lineage>
</organism>
<feature type="compositionally biased region" description="Polar residues" evidence="9">
    <location>
        <begin position="226"/>
        <end position="235"/>
    </location>
</feature>
<keyword evidence="13" id="KW-1185">Reference proteome</keyword>
<dbReference type="GO" id="GO:0006890">
    <property type="term" value="P:retrograde vesicle-mediated transport, Golgi to endoplasmic reticulum"/>
    <property type="evidence" value="ECO:0007669"/>
    <property type="project" value="TreeGrafter"/>
</dbReference>
<dbReference type="PANTHER" id="PTHR15959:SF0">
    <property type="entry name" value="SYNTAXIN-18"/>
    <property type="match status" value="1"/>
</dbReference>
<comment type="similarity">
    <text evidence="2">Belongs to the syntaxin family.</text>
</comment>
<evidence type="ECO:0000256" key="4">
    <source>
        <dbReference type="ARBA" id="ARBA00022692"/>
    </source>
</evidence>
<evidence type="ECO:0000256" key="9">
    <source>
        <dbReference type="SAM" id="MobiDB-lite"/>
    </source>
</evidence>
<dbReference type="HOGENOM" id="CLU_038403_0_0_1"/>
<evidence type="ECO:0000256" key="6">
    <source>
        <dbReference type="ARBA" id="ARBA00022989"/>
    </source>
</evidence>
<keyword evidence="7" id="KW-0175">Coiled coil</keyword>
<name>A0A067MYE7_BOTB1</name>
<dbReference type="PANTHER" id="PTHR15959">
    <property type="entry name" value="SYNTAXIN-18"/>
    <property type="match status" value="1"/>
</dbReference>
<dbReference type="GO" id="GO:0005783">
    <property type="term" value="C:endoplasmic reticulum"/>
    <property type="evidence" value="ECO:0007669"/>
    <property type="project" value="TreeGrafter"/>
</dbReference>
<evidence type="ECO:0000256" key="2">
    <source>
        <dbReference type="ARBA" id="ARBA00009063"/>
    </source>
</evidence>
<keyword evidence="6 10" id="KW-1133">Transmembrane helix</keyword>
<feature type="transmembrane region" description="Helical" evidence="10">
    <location>
        <begin position="345"/>
        <end position="363"/>
    </location>
</feature>
<dbReference type="Pfam" id="PF10496">
    <property type="entry name" value="Syntaxin-18_N"/>
    <property type="match status" value="1"/>
</dbReference>
<evidence type="ECO:0000256" key="5">
    <source>
        <dbReference type="ARBA" id="ARBA00022927"/>
    </source>
</evidence>
<keyword evidence="3" id="KW-0813">Transport</keyword>
<comment type="subcellular location">
    <subcellularLocation>
        <location evidence="1">Membrane</location>
        <topology evidence="1">Single-pass type IV membrane protein</topology>
    </subcellularLocation>
</comment>
<gene>
    <name evidence="12" type="ORF">BOTBODRAFT_151676</name>
</gene>
<feature type="compositionally biased region" description="Basic and acidic residues" evidence="9">
    <location>
        <begin position="31"/>
        <end position="44"/>
    </location>
</feature>
<evidence type="ECO:0000256" key="7">
    <source>
        <dbReference type="ARBA" id="ARBA00023054"/>
    </source>
</evidence>
<evidence type="ECO:0000256" key="3">
    <source>
        <dbReference type="ARBA" id="ARBA00022448"/>
    </source>
</evidence>
<keyword evidence="8 10" id="KW-0472">Membrane</keyword>
<proteinExistence type="inferred from homology"/>
<dbReference type="InterPro" id="IPR019529">
    <property type="entry name" value="Syntaxin-18_N"/>
</dbReference>
<evidence type="ECO:0000313" key="12">
    <source>
        <dbReference type="EMBL" id="KDQ20768.1"/>
    </source>
</evidence>
<evidence type="ECO:0000256" key="8">
    <source>
        <dbReference type="ARBA" id="ARBA00023136"/>
    </source>
</evidence>
<evidence type="ECO:0000256" key="10">
    <source>
        <dbReference type="SAM" id="Phobius"/>
    </source>
</evidence>
<dbReference type="OrthoDB" id="342981at2759"/>